<evidence type="ECO:0000256" key="11">
    <source>
        <dbReference type="SAM" id="MobiDB-lite"/>
    </source>
</evidence>
<evidence type="ECO:0000256" key="6">
    <source>
        <dbReference type="ARBA" id="ARBA00022729"/>
    </source>
</evidence>
<comment type="cofactor">
    <cofactor evidence="1">
        <name>Zn(2+)</name>
        <dbReference type="ChEBI" id="CHEBI:29105"/>
    </cofactor>
</comment>
<accession>A0A498N733</accession>
<keyword evidence="15" id="KW-1267">Proteomics identification</keyword>
<evidence type="ECO:0000313" key="14">
    <source>
        <dbReference type="Proteomes" id="UP000290572"/>
    </source>
</evidence>
<dbReference type="Pfam" id="PF00246">
    <property type="entry name" value="Peptidase_M14"/>
    <property type="match status" value="1"/>
</dbReference>
<dbReference type="Gene3D" id="3.40.630.10">
    <property type="entry name" value="Zn peptidases"/>
    <property type="match status" value="1"/>
</dbReference>
<dbReference type="SMART" id="SM00631">
    <property type="entry name" value="Zn_pept"/>
    <property type="match status" value="1"/>
</dbReference>
<dbReference type="SUPFAM" id="SSF53187">
    <property type="entry name" value="Zn-dependent exopeptidases"/>
    <property type="match status" value="1"/>
</dbReference>
<reference evidence="13 14" key="1">
    <citation type="submission" date="2018-03" db="EMBL/GenBank/DDBJ databases">
        <title>Draft genome sequence of Rohu Carp (Labeo rohita).</title>
        <authorList>
            <person name="Das P."/>
            <person name="Kushwaha B."/>
            <person name="Joshi C.G."/>
            <person name="Kumar D."/>
            <person name="Nagpure N.S."/>
            <person name="Sahoo L."/>
            <person name="Das S.P."/>
            <person name="Bit A."/>
            <person name="Patnaik S."/>
            <person name="Meher P.K."/>
            <person name="Jayasankar P."/>
            <person name="Koringa P.G."/>
            <person name="Patel N.V."/>
            <person name="Hinsu A.T."/>
            <person name="Kumar R."/>
            <person name="Pandey M."/>
            <person name="Agarwal S."/>
            <person name="Srivastava S."/>
            <person name="Singh M."/>
            <person name="Iquebal M.A."/>
            <person name="Jaiswal S."/>
            <person name="Angadi U.B."/>
            <person name="Kumar N."/>
            <person name="Raza M."/>
            <person name="Shah T.M."/>
            <person name="Rai A."/>
            <person name="Jena J.K."/>
        </authorList>
    </citation>
    <scope>NUCLEOTIDE SEQUENCE [LARGE SCALE GENOMIC DNA]</scope>
    <source>
        <strain evidence="13">DASCIFA01</strain>
        <tissue evidence="13">Testis</tissue>
    </source>
</reference>
<dbReference type="EMBL" id="QBIY01011684">
    <property type="protein sequence ID" value="RXN29968.1"/>
    <property type="molecule type" value="Genomic_DNA"/>
</dbReference>
<keyword evidence="3 13" id="KW-0121">Carboxypeptidase</keyword>
<dbReference type="AlphaFoldDB" id="A0A498N733"/>
<protein>
    <submittedName>
        <fullName evidence="13">Carboxypeptidase O</fullName>
    </submittedName>
</protein>
<name>A0A498N733_LABRO</name>
<dbReference type="Proteomes" id="UP000290572">
    <property type="component" value="Unassembled WGS sequence"/>
</dbReference>
<feature type="region of interest" description="Disordered" evidence="11">
    <location>
        <begin position="1"/>
        <end position="27"/>
    </location>
</feature>
<evidence type="ECO:0000256" key="1">
    <source>
        <dbReference type="ARBA" id="ARBA00001947"/>
    </source>
</evidence>
<dbReference type="PANTHER" id="PTHR11705:SF19">
    <property type="entry name" value="CARBOXYPEPTIDASE O"/>
    <property type="match status" value="1"/>
</dbReference>
<evidence type="ECO:0000256" key="5">
    <source>
        <dbReference type="ARBA" id="ARBA00022723"/>
    </source>
</evidence>
<evidence type="ECO:0000256" key="7">
    <source>
        <dbReference type="ARBA" id="ARBA00022801"/>
    </source>
</evidence>
<keyword evidence="5" id="KW-0479">Metal-binding</keyword>
<evidence type="ECO:0000256" key="10">
    <source>
        <dbReference type="PROSITE-ProRule" id="PRU01379"/>
    </source>
</evidence>
<evidence type="ECO:0000256" key="9">
    <source>
        <dbReference type="ARBA" id="ARBA00023049"/>
    </source>
</evidence>
<dbReference type="GO" id="GO:0004181">
    <property type="term" value="F:metallocarboxypeptidase activity"/>
    <property type="evidence" value="ECO:0007669"/>
    <property type="project" value="InterPro"/>
</dbReference>
<dbReference type="PROSITE" id="PS00132">
    <property type="entry name" value="CARBOXYPEPT_ZN_1"/>
    <property type="match status" value="1"/>
</dbReference>
<keyword evidence="4" id="KW-0645">Protease</keyword>
<evidence type="ECO:0000313" key="13">
    <source>
        <dbReference type="EMBL" id="RXN29968.1"/>
    </source>
</evidence>
<evidence type="ECO:0000256" key="8">
    <source>
        <dbReference type="ARBA" id="ARBA00022833"/>
    </source>
</evidence>
<dbReference type="GO" id="GO:0008270">
    <property type="term" value="F:zinc ion binding"/>
    <property type="evidence" value="ECO:0007669"/>
    <property type="project" value="InterPro"/>
</dbReference>
<sequence length="368" mass="41323">MSGNLAQRKHHLRSHEPAGSTSLDNKPTMKGSVMSVLVVLAFVAQNRLAGGQGHKSYDYTKYHTMDEISAWMNQMERENPDVVSSMIYGQTYEKRNITLLKIGFTSATPKKAVWMDCGIHAREWIAPAFCQHFVKEILGSYQTDPKVKMLFENLDFYITPVLNMDGYIYSWKDNTTRLWRKSRSPGTGDCTCIGTDLNRNFNANWGKAQAVTDFLVAHQNKLLCYLTIHSYGQQILVPYGHPNISAPNYDELMKVGRAAANAIKAVHGKSYKVGTPPDILYAFSGGSCDFARLTGIPYSFTFELRDEGKFSFILPEDQIQPTCEEVYQGAMSVINYIHDKNFRGSAITVTATLWTTLVASWISSANVF</sequence>
<dbReference type="GO" id="GO:0006508">
    <property type="term" value="P:proteolysis"/>
    <property type="evidence" value="ECO:0007669"/>
    <property type="project" value="UniProtKB-KW"/>
</dbReference>
<evidence type="ECO:0000256" key="2">
    <source>
        <dbReference type="ARBA" id="ARBA00005988"/>
    </source>
</evidence>
<evidence type="ECO:0000256" key="3">
    <source>
        <dbReference type="ARBA" id="ARBA00022645"/>
    </source>
</evidence>
<comment type="caution">
    <text evidence="13">The sequence shown here is derived from an EMBL/GenBank/DDBJ whole genome shotgun (WGS) entry which is preliminary data.</text>
</comment>
<proteinExistence type="evidence at protein level"/>
<comment type="similarity">
    <text evidence="2 10">Belongs to the peptidase M14 family.</text>
</comment>
<dbReference type="PROSITE" id="PS52035">
    <property type="entry name" value="PEPTIDASE_M14"/>
    <property type="match status" value="1"/>
</dbReference>
<evidence type="ECO:0000256" key="4">
    <source>
        <dbReference type="ARBA" id="ARBA00022670"/>
    </source>
</evidence>
<keyword evidence="7" id="KW-0378">Hydrolase</keyword>
<dbReference type="InterPro" id="IPR000834">
    <property type="entry name" value="Peptidase_M14"/>
</dbReference>
<keyword evidence="9" id="KW-0482">Metalloprotease</keyword>
<evidence type="ECO:0000259" key="12">
    <source>
        <dbReference type="PROSITE" id="PS52035"/>
    </source>
</evidence>
<gene>
    <name evidence="13" type="ORF">ROHU_036249</name>
</gene>
<dbReference type="GO" id="GO:0005615">
    <property type="term" value="C:extracellular space"/>
    <property type="evidence" value="ECO:0007669"/>
    <property type="project" value="TreeGrafter"/>
</dbReference>
<feature type="domain" description="Peptidase M14" evidence="12">
    <location>
        <begin position="61"/>
        <end position="337"/>
    </location>
</feature>
<keyword evidence="6" id="KW-0732">Signal</keyword>
<dbReference type="FunFam" id="3.40.630.10:FF:000084">
    <property type="entry name" value="Carboxypeptidase B2"/>
    <property type="match status" value="2"/>
</dbReference>
<keyword evidence="14" id="KW-1185">Reference proteome</keyword>
<dbReference type="STRING" id="84645.A0A498N733"/>
<keyword evidence="8" id="KW-0862">Zinc</keyword>
<dbReference type="PANTHER" id="PTHR11705">
    <property type="entry name" value="PROTEASE FAMILY M14 CARBOXYPEPTIDASE A,B"/>
    <property type="match status" value="1"/>
</dbReference>
<organism evidence="13 14">
    <name type="scientific">Labeo rohita</name>
    <name type="common">Indian major carp</name>
    <name type="synonym">Cyprinus rohita</name>
    <dbReference type="NCBI Taxonomy" id="84645"/>
    <lineage>
        <taxon>Eukaryota</taxon>
        <taxon>Metazoa</taxon>
        <taxon>Chordata</taxon>
        <taxon>Craniata</taxon>
        <taxon>Vertebrata</taxon>
        <taxon>Euteleostomi</taxon>
        <taxon>Actinopterygii</taxon>
        <taxon>Neopterygii</taxon>
        <taxon>Teleostei</taxon>
        <taxon>Ostariophysi</taxon>
        <taxon>Cypriniformes</taxon>
        <taxon>Cyprinidae</taxon>
        <taxon>Labeoninae</taxon>
        <taxon>Labeonini</taxon>
        <taxon>Labeo</taxon>
    </lineage>
</organism>
<dbReference type="InterPro" id="IPR057246">
    <property type="entry name" value="CARBOXYPEPT_ZN_1"/>
</dbReference>
<evidence type="ECO:0007829" key="15">
    <source>
        <dbReference type="PeptideAtlas" id="A0A498N733"/>
    </source>
</evidence>
<dbReference type="PRINTS" id="PR00765">
    <property type="entry name" value="CRBOXYPTASEA"/>
</dbReference>
<feature type="active site" description="Proton donor/acceptor" evidence="10">
    <location>
        <position position="303"/>
    </location>
</feature>